<evidence type="ECO:0000259" key="9">
    <source>
        <dbReference type="PROSITE" id="PS51462"/>
    </source>
</evidence>
<evidence type="ECO:0000256" key="1">
    <source>
        <dbReference type="ARBA" id="ARBA00001936"/>
    </source>
</evidence>
<gene>
    <name evidence="10" type="primary">TBLA0A04210</name>
    <name evidence="10" type="ORF">TBLA_0A04210</name>
</gene>
<comment type="cofactor">
    <cofactor evidence="2">
        <name>Mg(2+)</name>
        <dbReference type="ChEBI" id="CHEBI:18420"/>
    </cofactor>
</comment>
<dbReference type="OrthoDB" id="206213at2759"/>
<comment type="cofactor">
    <cofactor evidence="1">
        <name>Mn(2+)</name>
        <dbReference type="ChEBI" id="CHEBI:29035"/>
    </cofactor>
</comment>
<keyword evidence="7" id="KW-0464">Manganese</keyword>
<dbReference type="RefSeq" id="XP_004177736.1">
    <property type="nucleotide sequence ID" value="XM_004177688.1"/>
</dbReference>
<dbReference type="STRING" id="1071380.I2GVR5"/>
<protein>
    <recommendedName>
        <fullName evidence="9">Nudix hydrolase domain-containing protein</fullName>
    </recommendedName>
</protein>
<dbReference type="InterPro" id="IPR000086">
    <property type="entry name" value="NUDIX_hydrolase_dom"/>
</dbReference>
<evidence type="ECO:0000256" key="5">
    <source>
        <dbReference type="ARBA" id="ARBA00022801"/>
    </source>
</evidence>
<dbReference type="GO" id="GO:0000287">
    <property type="term" value="F:magnesium ion binding"/>
    <property type="evidence" value="ECO:0007669"/>
    <property type="project" value="InterPro"/>
</dbReference>
<accession>I2GVR5</accession>
<dbReference type="GO" id="GO:0005777">
    <property type="term" value="C:peroxisome"/>
    <property type="evidence" value="ECO:0007669"/>
    <property type="project" value="EnsemblFungi"/>
</dbReference>
<dbReference type="PANTHER" id="PTHR12992:SF24">
    <property type="entry name" value="PEROXISOMAL COENZYME A DIPHOSPHATASE NUDT7"/>
    <property type="match status" value="1"/>
</dbReference>
<dbReference type="KEGG" id="tbl:TBLA_0A04210"/>
<dbReference type="InterPro" id="IPR015797">
    <property type="entry name" value="NUDIX_hydrolase-like_dom_sf"/>
</dbReference>
<dbReference type="OMA" id="WRMHHFF"/>
<evidence type="ECO:0000313" key="11">
    <source>
        <dbReference type="Proteomes" id="UP000002866"/>
    </source>
</evidence>
<evidence type="ECO:0000256" key="4">
    <source>
        <dbReference type="ARBA" id="ARBA00022723"/>
    </source>
</evidence>
<dbReference type="Gene3D" id="3.90.79.10">
    <property type="entry name" value="Nucleoside Triphosphate Pyrophosphohydrolase"/>
    <property type="match status" value="1"/>
</dbReference>
<dbReference type="SUPFAM" id="SSF55811">
    <property type="entry name" value="Nudix"/>
    <property type="match status" value="1"/>
</dbReference>
<dbReference type="GO" id="GO:0015938">
    <property type="term" value="P:coenzyme A catabolic process"/>
    <property type="evidence" value="ECO:0007669"/>
    <property type="project" value="TreeGrafter"/>
</dbReference>
<name>I2GVR5_HENB6</name>
<evidence type="ECO:0000256" key="6">
    <source>
        <dbReference type="ARBA" id="ARBA00022842"/>
    </source>
</evidence>
<comment type="similarity">
    <text evidence="3">Belongs to the Nudix hydrolase family. PCD1 subfamily.</text>
</comment>
<reference evidence="10 11" key="1">
    <citation type="journal article" date="2011" name="Proc. Natl. Acad. Sci. U.S.A.">
        <title>Evolutionary erosion of yeast sex chromosomes by mating-type switching accidents.</title>
        <authorList>
            <person name="Gordon J.L."/>
            <person name="Armisen D."/>
            <person name="Proux-Wera E."/>
            <person name="Oheigeartaigh S.S."/>
            <person name="Byrne K.P."/>
            <person name="Wolfe K.H."/>
        </authorList>
    </citation>
    <scope>NUCLEOTIDE SEQUENCE [LARGE SCALE GENOMIC DNA]</scope>
    <source>
        <strain evidence="11">ATCC 34711 / CBS 6284 / DSM 70876 / NBRC 10599 / NRRL Y-10934 / UCD 77-7</strain>
    </source>
</reference>
<feature type="compositionally biased region" description="Low complexity" evidence="8">
    <location>
        <begin position="237"/>
        <end position="254"/>
    </location>
</feature>
<dbReference type="AlphaFoldDB" id="I2GVR5"/>
<sequence>MNLPKPITILNNIRRFKNINRCPLQYVWPENRRSVVLILLFIDQNSKLRVLLTKRSRKLRAFAGHVSFPGGKADNKWETFEEIARREAEEEIGLPRNNDILRGEYGLEIETISDQIPCYLSHSLLSVKPMVCFLYNTQGKLGNEGVTRKYEEPLNINKFFGKLNPGETSSLFSIPLLDPITSNNGLREKLNNYQVEYFRKRRYFANWGGLKWDVKHFYYDKMNSNETSWLEQIDDLSGTSGESGSELENGSGCEGPQLKRDVWGLTARILYDLGGIGINLETQRIPLQSVNRIIGNEDLIEGLWKSGASMINKERNAWEKQLIDGGSFFKEYVENQYLSRYRNAKASILFFFFS</sequence>
<dbReference type="InterPro" id="IPR000059">
    <property type="entry name" value="NUDIX_hydrolase_NudL_CS"/>
</dbReference>
<dbReference type="GO" id="GO:0006281">
    <property type="term" value="P:DNA repair"/>
    <property type="evidence" value="ECO:0007669"/>
    <property type="project" value="EnsemblFungi"/>
</dbReference>
<evidence type="ECO:0000313" key="10">
    <source>
        <dbReference type="EMBL" id="CCH58217.1"/>
    </source>
</evidence>
<dbReference type="GO" id="GO:0010945">
    <property type="term" value="F:coenzyme A diphosphatase activity"/>
    <property type="evidence" value="ECO:0007669"/>
    <property type="project" value="EnsemblFungi"/>
</dbReference>
<dbReference type="HOGENOM" id="CLU_040940_1_0_1"/>
<dbReference type="PANTHER" id="PTHR12992">
    <property type="entry name" value="NUDIX HYDROLASE"/>
    <property type="match status" value="1"/>
</dbReference>
<keyword evidence="5" id="KW-0378">Hydrolase</keyword>
<dbReference type="InterPro" id="IPR045121">
    <property type="entry name" value="CoAse"/>
</dbReference>
<feature type="domain" description="Nudix hydrolase" evidence="9">
    <location>
        <begin position="31"/>
        <end position="198"/>
    </location>
</feature>
<keyword evidence="11" id="KW-1185">Reference proteome</keyword>
<keyword evidence="4" id="KW-0479">Metal-binding</keyword>
<organism evidence="10 11">
    <name type="scientific">Henningerozyma blattae (strain ATCC 34711 / CBS 6284 / DSM 70876 / NBRC 10599 / NRRL Y-10934 / UCD 77-7)</name>
    <name type="common">Yeast</name>
    <name type="synonym">Tetrapisispora blattae</name>
    <dbReference type="NCBI Taxonomy" id="1071380"/>
    <lineage>
        <taxon>Eukaryota</taxon>
        <taxon>Fungi</taxon>
        <taxon>Dikarya</taxon>
        <taxon>Ascomycota</taxon>
        <taxon>Saccharomycotina</taxon>
        <taxon>Saccharomycetes</taxon>
        <taxon>Saccharomycetales</taxon>
        <taxon>Saccharomycetaceae</taxon>
        <taxon>Henningerozyma</taxon>
    </lineage>
</organism>
<feature type="region of interest" description="Disordered" evidence="8">
    <location>
        <begin position="235"/>
        <end position="254"/>
    </location>
</feature>
<dbReference type="eggNOG" id="KOG3069">
    <property type="taxonomic scope" value="Eukaryota"/>
</dbReference>
<proteinExistence type="inferred from homology"/>
<dbReference type="GeneID" id="14493172"/>
<dbReference type="Pfam" id="PF00293">
    <property type="entry name" value="NUDIX"/>
    <property type="match status" value="1"/>
</dbReference>
<keyword evidence="6" id="KW-0460">Magnesium</keyword>
<evidence type="ECO:0000256" key="2">
    <source>
        <dbReference type="ARBA" id="ARBA00001946"/>
    </source>
</evidence>
<dbReference type="InParanoid" id="I2GVR5"/>
<evidence type="ECO:0000256" key="8">
    <source>
        <dbReference type="SAM" id="MobiDB-lite"/>
    </source>
</evidence>
<dbReference type="PROSITE" id="PS51462">
    <property type="entry name" value="NUDIX"/>
    <property type="match status" value="1"/>
</dbReference>
<dbReference type="EMBL" id="HE806316">
    <property type="protein sequence ID" value="CCH58217.1"/>
    <property type="molecule type" value="Genomic_DNA"/>
</dbReference>
<dbReference type="FunCoup" id="I2GVR5">
    <property type="interactions" value="113"/>
</dbReference>
<dbReference type="GO" id="GO:0030145">
    <property type="term" value="F:manganese ion binding"/>
    <property type="evidence" value="ECO:0007669"/>
    <property type="project" value="InterPro"/>
</dbReference>
<evidence type="ECO:0000256" key="3">
    <source>
        <dbReference type="ARBA" id="ARBA00006506"/>
    </source>
</evidence>
<evidence type="ECO:0000256" key="7">
    <source>
        <dbReference type="ARBA" id="ARBA00023211"/>
    </source>
</evidence>
<dbReference type="GO" id="GO:0008413">
    <property type="term" value="F:8-oxo-7,8-dihydroguanosine triphosphate pyrophosphatase activity"/>
    <property type="evidence" value="ECO:0007669"/>
    <property type="project" value="EnsemblFungi"/>
</dbReference>
<dbReference type="GO" id="GO:0009132">
    <property type="term" value="P:nucleoside diphosphate metabolic process"/>
    <property type="evidence" value="ECO:0007669"/>
    <property type="project" value="InterPro"/>
</dbReference>
<dbReference type="PROSITE" id="PS01293">
    <property type="entry name" value="NUDIX_COA"/>
    <property type="match status" value="1"/>
</dbReference>
<dbReference type="Proteomes" id="UP000002866">
    <property type="component" value="Chromosome 1"/>
</dbReference>